<dbReference type="InterPro" id="IPR036514">
    <property type="entry name" value="SGNH_hydro_sf"/>
</dbReference>
<evidence type="ECO:0000313" key="2">
    <source>
        <dbReference type="EMBL" id="MBK0403704.1"/>
    </source>
</evidence>
<keyword evidence="1" id="KW-0732">Signal</keyword>
<dbReference type="SUPFAM" id="SSF52266">
    <property type="entry name" value="SGNH hydrolase"/>
    <property type="match status" value="1"/>
</dbReference>
<reference evidence="2 3" key="1">
    <citation type="submission" date="2020-12" db="EMBL/GenBank/DDBJ databases">
        <title>Bacterial novel species Adhaeribacter sp. BT258 isolated from soil.</title>
        <authorList>
            <person name="Jung H.-Y."/>
        </authorList>
    </citation>
    <scope>NUCLEOTIDE SEQUENCE [LARGE SCALE GENOMIC DNA]</scope>
    <source>
        <strain evidence="2 3">BT258</strain>
    </source>
</reference>
<organism evidence="2 3">
    <name type="scientific">Adhaeribacter terrigena</name>
    <dbReference type="NCBI Taxonomy" id="2793070"/>
    <lineage>
        <taxon>Bacteria</taxon>
        <taxon>Pseudomonadati</taxon>
        <taxon>Bacteroidota</taxon>
        <taxon>Cytophagia</taxon>
        <taxon>Cytophagales</taxon>
        <taxon>Hymenobacteraceae</taxon>
        <taxon>Adhaeribacter</taxon>
    </lineage>
</organism>
<proteinExistence type="predicted"/>
<feature type="chain" id="PRO_5047052350" evidence="1">
    <location>
        <begin position="22"/>
        <end position="436"/>
    </location>
</feature>
<dbReference type="Pfam" id="PF00657">
    <property type="entry name" value="Lipase_GDSL"/>
    <property type="match status" value="1"/>
</dbReference>
<name>A0ABS1C2S5_9BACT</name>
<sequence>MKKYFKTSGLAVLAAAAFLTACDPEIDAPEISKGDADFTRYVAIGNSLTAGFGDGGLYRESQLNSFPNILAGQFKLAGGGEFTQPLFSEDQKNGSGYLKLTGFTAGGSPIITRIPADAERPNTPALPGGKALTKYTDPVNNLGVPGMSVKGSATPLFGAINPYFERLLEPNEVGTKSYQQVIGESNPTFFTCWLGNIDVLTYATSGGVASPANPFSGITDQPTFNAVYNSMITNLVKNGAKGVVATIPNVTLIPFFTTVTVPLVRAAANNAPLYITTDTGVREADSNDLILLTTQAAIGRPDNVGGNTIPHGFHPANALTDAEVLDKAEVGEIKDATIAFNNIIISAANANNLAIFDVNAFFQSIQPVDGKAVLVVNTVNYTPAFISGNLFSLDGVHLTPRGYALVANEFIKVINTKYNAKIPTVNVNAYNAVLFP</sequence>
<accession>A0ABS1C2S5</accession>
<evidence type="ECO:0000313" key="3">
    <source>
        <dbReference type="Proteomes" id="UP000644147"/>
    </source>
</evidence>
<dbReference type="InterPro" id="IPR001087">
    <property type="entry name" value="GDSL"/>
</dbReference>
<dbReference type="EMBL" id="JAEHFX010000005">
    <property type="protein sequence ID" value="MBK0403704.1"/>
    <property type="molecule type" value="Genomic_DNA"/>
</dbReference>
<keyword evidence="3" id="KW-1185">Reference proteome</keyword>
<dbReference type="PROSITE" id="PS51257">
    <property type="entry name" value="PROKAR_LIPOPROTEIN"/>
    <property type="match status" value="1"/>
</dbReference>
<feature type="signal peptide" evidence="1">
    <location>
        <begin position="1"/>
        <end position="21"/>
    </location>
</feature>
<protein>
    <submittedName>
        <fullName evidence="2">SGNH/GDSL hydrolase family protein</fullName>
    </submittedName>
</protein>
<dbReference type="Proteomes" id="UP000644147">
    <property type="component" value="Unassembled WGS sequence"/>
</dbReference>
<keyword evidence="2" id="KW-0378">Hydrolase</keyword>
<evidence type="ECO:0000256" key="1">
    <source>
        <dbReference type="SAM" id="SignalP"/>
    </source>
</evidence>
<dbReference type="Gene3D" id="3.40.50.1110">
    <property type="entry name" value="SGNH hydrolase"/>
    <property type="match status" value="1"/>
</dbReference>
<dbReference type="GO" id="GO:0016787">
    <property type="term" value="F:hydrolase activity"/>
    <property type="evidence" value="ECO:0007669"/>
    <property type="project" value="UniProtKB-KW"/>
</dbReference>
<gene>
    <name evidence="2" type="ORF">I5M27_11955</name>
</gene>
<dbReference type="RefSeq" id="WP_200506447.1">
    <property type="nucleotide sequence ID" value="NZ_JAEHFX010000005.1"/>
</dbReference>
<comment type="caution">
    <text evidence="2">The sequence shown here is derived from an EMBL/GenBank/DDBJ whole genome shotgun (WGS) entry which is preliminary data.</text>
</comment>